<accession>A0A0A7FU06</accession>
<evidence type="ECO:0000313" key="2">
    <source>
        <dbReference type="EMBL" id="AIY83097.1"/>
    </source>
</evidence>
<feature type="domain" description="Bacterial Pleckstrin homology" evidence="1">
    <location>
        <begin position="2"/>
        <end position="123"/>
    </location>
</feature>
<dbReference type="InterPro" id="IPR012544">
    <property type="entry name" value="PHb"/>
</dbReference>
<keyword evidence="3" id="KW-1185">Reference proteome</keyword>
<name>A0A0A7FU06_9CLOT</name>
<proteinExistence type="predicted"/>
<evidence type="ECO:0000313" key="3">
    <source>
        <dbReference type="Proteomes" id="UP000030635"/>
    </source>
</evidence>
<dbReference type="OrthoDB" id="9803613at2"/>
<dbReference type="AlphaFoldDB" id="A0A0A7FU06"/>
<dbReference type="KEGG" id="cbv:U729_2077"/>
<dbReference type="Pfam" id="PF08000">
    <property type="entry name" value="bPH_1"/>
    <property type="match status" value="1"/>
</dbReference>
<reference evidence="2 3" key="1">
    <citation type="journal article" date="2015" name="Infect. Genet. Evol.">
        <title>Genomic sequences of six botulinum neurotoxin-producing strains representing three clostridial species illustrate the mobility and diversity of botulinum neurotoxin genes.</title>
        <authorList>
            <person name="Smith T.J."/>
            <person name="Hill K.K."/>
            <person name="Xie G."/>
            <person name="Foley B.T."/>
            <person name="Williamson C.H."/>
            <person name="Foster J.T."/>
            <person name="Johnson S.L."/>
            <person name="Chertkov O."/>
            <person name="Teshima H."/>
            <person name="Gibbons H.S."/>
            <person name="Johnsky L.A."/>
            <person name="Karavis M.A."/>
            <person name="Smith L.A."/>
        </authorList>
    </citation>
    <scope>NUCLEOTIDE SEQUENCE [LARGE SCALE GENOMIC DNA]</scope>
    <source>
        <strain evidence="2">Sullivan</strain>
    </source>
</reference>
<dbReference type="PANTHER" id="PTHR35796:SF3">
    <property type="entry name" value="BHLH DOMAIN-CONTAINING PROTEIN"/>
    <property type="match status" value="1"/>
</dbReference>
<sequence length="125" mass="14099">MGLFGGILGNASEISRDSVIKDFGKLLWNGEEVLKAYKLIRDTMIFTDKRLIMIDVQGATGKKTEYHSIPYKSITHFSIESAGHFDLDSELKIWISSTAEPIQKQFTKGVDIYEIQSILAQLVCR</sequence>
<dbReference type="EMBL" id="CP006905">
    <property type="protein sequence ID" value="AIY83097.1"/>
    <property type="molecule type" value="Genomic_DNA"/>
</dbReference>
<evidence type="ECO:0000259" key="1">
    <source>
        <dbReference type="Pfam" id="PF08000"/>
    </source>
</evidence>
<dbReference type="RefSeq" id="WP_039314523.1">
    <property type="nucleotide sequence ID" value="NZ_CP006905.1"/>
</dbReference>
<dbReference type="Gene3D" id="2.30.29.50">
    <property type="entry name" value="Bacterial Pleckstrin homology domain"/>
    <property type="match status" value="1"/>
</dbReference>
<dbReference type="Proteomes" id="UP000030635">
    <property type="component" value="Chromosome"/>
</dbReference>
<dbReference type="eggNOG" id="ENOG503172B">
    <property type="taxonomic scope" value="Bacteria"/>
</dbReference>
<organism evidence="2 3">
    <name type="scientific">Clostridium baratii str. Sullivan</name>
    <dbReference type="NCBI Taxonomy" id="1415775"/>
    <lineage>
        <taxon>Bacteria</taxon>
        <taxon>Bacillati</taxon>
        <taxon>Bacillota</taxon>
        <taxon>Clostridia</taxon>
        <taxon>Eubacteriales</taxon>
        <taxon>Clostridiaceae</taxon>
        <taxon>Clostridium</taxon>
    </lineage>
</organism>
<dbReference type="InterPro" id="IPR037063">
    <property type="entry name" value="PHb_sf"/>
</dbReference>
<dbReference type="SUPFAM" id="SSF50729">
    <property type="entry name" value="PH domain-like"/>
    <property type="match status" value="1"/>
</dbReference>
<gene>
    <name evidence="2" type="ORF">U729_2077</name>
</gene>
<dbReference type="PANTHER" id="PTHR35796">
    <property type="entry name" value="HYPOTHETICAL CYTOSOLIC PROTEIN"/>
    <property type="match status" value="1"/>
</dbReference>
<dbReference type="HOGENOM" id="CLU_137895_0_0_9"/>
<protein>
    <submittedName>
        <fullName evidence="2">Bacterial PH domain protein</fullName>
    </submittedName>
</protein>
<dbReference type="CDD" id="cd13225">
    <property type="entry name" value="PH-like_bacteria"/>
    <property type="match status" value="1"/>
</dbReference>